<dbReference type="Pfam" id="PF03129">
    <property type="entry name" value="HGTP_anticodon"/>
    <property type="match status" value="1"/>
</dbReference>
<protein>
    <recommendedName>
        <fullName evidence="1">Aminoacyl-transfer RNA synthetases class-II family profile domain-containing protein</fullName>
    </recommendedName>
</protein>
<dbReference type="NCBIfam" id="NF003211">
    <property type="entry name" value="PRK04173.1"/>
    <property type="match status" value="1"/>
</dbReference>
<evidence type="ECO:0000313" key="2">
    <source>
        <dbReference type="EMBL" id="RKP07511.1"/>
    </source>
</evidence>
<dbReference type="InterPro" id="IPR006195">
    <property type="entry name" value="aa-tRNA-synth_II"/>
</dbReference>
<evidence type="ECO:0000313" key="3">
    <source>
        <dbReference type="Proteomes" id="UP000271241"/>
    </source>
</evidence>
<dbReference type="InterPro" id="IPR036621">
    <property type="entry name" value="Anticodon-bd_dom_sf"/>
</dbReference>
<dbReference type="SUPFAM" id="SSF55681">
    <property type="entry name" value="Class II aaRS and biotin synthetases"/>
    <property type="match status" value="1"/>
</dbReference>
<accession>A0A4P9XPY0</accession>
<evidence type="ECO:0000259" key="1">
    <source>
        <dbReference type="PROSITE" id="PS50862"/>
    </source>
</evidence>
<dbReference type="OrthoDB" id="57698at2759"/>
<dbReference type="PRINTS" id="PR01043">
    <property type="entry name" value="TRNASYNTHGLY"/>
</dbReference>
<dbReference type="AlphaFoldDB" id="A0A4P9XPY0"/>
<dbReference type="Proteomes" id="UP000271241">
    <property type="component" value="Unassembled WGS sequence"/>
</dbReference>
<dbReference type="SUPFAM" id="SSF52954">
    <property type="entry name" value="Class II aaRS ABD-related"/>
    <property type="match status" value="1"/>
</dbReference>
<dbReference type="GO" id="GO:0005737">
    <property type="term" value="C:cytoplasm"/>
    <property type="evidence" value="ECO:0007669"/>
    <property type="project" value="TreeGrafter"/>
</dbReference>
<dbReference type="GO" id="GO:0006426">
    <property type="term" value="P:glycyl-tRNA aminoacylation"/>
    <property type="evidence" value="ECO:0007669"/>
    <property type="project" value="TreeGrafter"/>
</dbReference>
<reference evidence="3" key="1">
    <citation type="journal article" date="2018" name="Nat. Microbiol.">
        <title>Leveraging single-cell genomics to expand the fungal tree of life.</title>
        <authorList>
            <person name="Ahrendt S.R."/>
            <person name="Quandt C.A."/>
            <person name="Ciobanu D."/>
            <person name="Clum A."/>
            <person name="Salamov A."/>
            <person name="Andreopoulos B."/>
            <person name="Cheng J.F."/>
            <person name="Woyke T."/>
            <person name="Pelin A."/>
            <person name="Henrissat B."/>
            <person name="Reynolds N.K."/>
            <person name="Benny G.L."/>
            <person name="Smith M.E."/>
            <person name="James T.Y."/>
            <person name="Grigoriev I.V."/>
        </authorList>
    </citation>
    <scope>NUCLEOTIDE SEQUENCE [LARGE SCALE GENOMIC DNA]</scope>
    <source>
        <strain evidence="3">RSA 1356</strain>
    </source>
</reference>
<dbReference type="Gene3D" id="3.30.930.10">
    <property type="entry name" value="Bira Bifunctional Protein, Domain 2"/>
    <property type="match status" value="1"/>
</dbReference>
<sequence length="566" mass="62628">MSAAAASRLPQLLELCKRRSILLPSYALYNGLRGALDYGPLGVELKRALLNEWWRAVVDARDDVHGVDTPILTPCDVLRASGHEAGFCDPLVDCRLTRERFRADKAGPLLPSLRWRVPISAPDKGKAREWEKVIRERIVPGAKVTRDGRVVYVHLASRPKAPPADDTSIAKMAESLCIPCPGYAEPSSNSPFLTEPRAFNLMFRTHMGAGEIDPTATADTSASAAAGPVGTPVYLRPETAQGIFANFPLLYRAAGKPMLPFGVAQYGKSFRNEIRTEKSVFRTCEFEQLELEYFVAPDTAAAEQWLDRWKHWRLAWWRAYAVNGGQQAGEGEDANVFRLRPHAADELAHYAKACFDVEYRFPWGWGEVEGVANRGEHDLRQHANAVRSLAGIEVPCSVDGNGKMRKGVPWVIESSAGLNRACLVYLLDAYTVDASAEAKEAGDGNGEAARTYLRLHPRIAPVQAAVMPLQRDQKLIDTARKLSRQLRLAGIRTTLDVTGASIGRRYARQDETGTPWCLTIDFDTETDSCVTLRERDSMLQTRVSLETAASVLRTRLDETGFVPPLD</sequence>
<dbReference type="InterPro" id="IPR045864">
    <property type="entry name" value="aa-tRNA-synth_II/BPL/LPL"/>
</dbReference>
<name>A0A4P9XPY0_9FUNG</name>
<dbReference type="EMBL" id="KZ992708">
    <property type="protein sequence ID" value="RKP07511.1"/>
    <property type="molecule type" value="Genomic_DNA"/>
</dbReference>
<feature type="domain" description="Aminoacyl-transfer RNA synthetases class-II family profile" evidence="1">
    <location>
        <begin position="190"/>
        <end position="457"/>
    </location>
</feature>
<dbReference type="PANTHER" id="PTHR10745">
    <property type="entry name" value="GLYCYL-TRNA SYNTHETASE/DNA POLYMERASE SUBUNIT GAMMA-2"/>
    <property type="match status" value="1"/>
</dbReference>
<keyword evidence="3" id="KW-1185">Reference proteome</keyword>
<dbReference type="STRING" id="78915.A0A4P9XPY0"/>
<proteinExistence type="predicted"/>
<dbReference type="Gene3D" id="3.40.50.800">
    <property type="entry name" value="Anticodon-binding domain"/>
    <property type="match status" value="1"/>
</dbReference>
<dbReference type="PROSITE" id="PS50862">
    <property type="entry name" value="AA_TRNA_LIGASE_II"/>
    <property type="match status" value="1"/>
</dbReference>
<dbReference type="InterPro" id="IPR004154">
    <property type="entry name" value="Anticodon-bd"/>
</dbReference>
<organism evidence="2 3">
    <name type="scientific">Thamnocephalis sphaerospora</name>
    <dbReference type="NCBI Taxonomy" id="78915"/>
    <lineage>
        <taxon>Eukaryota</taxon>
        <taxon>Fungi</taxon>
        <taxon>Fungi incertae sedis</taxon>
        <taxon>Zoopagomycota</taxon>
        <taxon>Zoopagomycotina</taxon>
        <taxon>Zoopagomycetes</taxon>
        <taxon>Zoopagales</taxon>
        <taxon>Sigmoideomycetaceae</taxon>
        <taxon>Thamnocephalis</taxon>
    </lineage>
</organism>
<dbReference type="InterPro" id="IPR027031">
    <property type="entry name" value="Gly-tRNA_synthase/POLG2"/>
</dbReference>
<gene>
    <name evidence="2" type="ORF">THASP1DRAFT_16938</name>
</gene>
<dbReference type="PANTHER" id="PTHR10745:SF8">
    <property type="entry name" value="DNA POLYMERASE SUBUNIT GAMMA-2, MITOCHONDRIAL"/>
    <property type="match status" value="1"/>
</dbReference>
<dbReference type="GO" id="GO:0004820">
    <property type="term" value="F:glycine-tRNA ligase activity"/>
    <property type="evidence" value="ECO:0007669"/>
    <property type="project" value="TreeGrafter"/>
</dbReference>